<evidence type="ECO:0000256" key="6">
    <source>
        <dbReference type="ARBA" id="ARBA00023136"/>
    </source>
</evidence>
<gene>
    <name evidence="9" type="primary">Contig14438.g15381</name>
    <name evidence="9" type="ORF">STYLEM_9466</name>
</gene>
<evidence type="ECO:0000256" key="7">
    <source>
        <dbReference type="ARBA" id="ARBA00025800"/>
    </source>
</evidence>
<dbReference type="OrthoDB" id="306138at2759"/>
<dbReference type="GO" id="GO:0016020">
    <property type="term" value="C:membrane"/>
    <property type="evidence" value="ECO:0007669"/>
    <property type="project" value="UniProtKB-SubCell"/>
</dbReference>
<dbReference type="InterPro" id="IPR011691">
    <property type="entry name" value="Vesicle_transpt_SFT2"/>
</dbReference>
<feature type="transmembrane region" description="Helical" evidence="8">
    <location>
        <begin position="145"/>
        <end position="165"/>
    </location>
</feature>
<keyword evidence="6 8" id="KW-0472">Membrane</keyword>
<comment type="function">
    <text evidence="8">May be involved in fusion of retrograde transport vesicles derived from an endocytic compartment with the Golgi complex.</text>
</comment>
<reference evidence="9 10" key="1">
    <citation type="submission" date="2014-06" db="EMBL/GenBank/DDBJ databases">
        <authorList>
            <person name="Swart Estienne"/>
        </authorList>
    </citation>
    <scope>NUCLEOTIDE SEQUENCE [LARGE SCALE GENOMIC DNA]</scope>
    <source>
        <strain evidence="9 10">130c</strain>
    </source>
</reference>
<dbReference type="GO" id="GO:0015031">
    <property type="term" value="P:protein transport"/>
    <property type="evidence" value="ECO:0007669"/>
    <property type="project" value="UniProtKB-KW"/>
</dbReference>
<evidence type="ECO:0000256" key="2">
    <source>
        <dbReference type="ARBA" id="ARBA00022448"/>
    </source>
</evidence>
<dbReference type="PANTHER" id="PTHR23137:SF36">
    <property type="entry name" value="VESICLE TRANSPORT PROTEIN SFT2C"/>
    <property type="match status" value="1"/>
</dbReference>
<evidence type="ECO:0000313" key="10">
    <source>
        <dbReference type="Proteomes" id="UP000039865"/>
    </source>
</evidence>
<name>A0A078AI40_STYLE</name>
<evidence type="ECO:0000256" key="4">
    <source>
        <dbReference type="ARBA" id="ARBA00022927"/>
    </source>
</evidence>
<dbReference type="Pfam" id="PF04178">
    <property type="entry name" value="Got1"/>
    <property type="match status" value="1"/>
</dbReference>
<evidence type="ECO:0000313" key="9">
    <source>
        <dbReference type="EMBL" id="CDW80468.1"/>
    </source>
</evidence>
<evidence type="ECO:0000256" key="3">
    <source>
        <dbReference type="ARBA" id="ARBA00022692"/>
    </source>
</evidence>
<keyword evidence="2 8" id="KW-0813">Transport</keyword>
<sequence length="230" mass="26087">MTEQKKAQQEQQQSYLSKLKQFVPFIGGQKEQQYGRLDMKDNDNDEESQSLITNVKQGIFTKTQNIKESVTQKIDTGSNYKLFAIFFIVGLLFLFLSLTFLPLILVAPNKFNLFFGLGSLFIQISLAFYHGPLAYMKIILKKENIMISLMYVGSVLLAIYSSLIWGTYISAMLVVFLQVFSLGWFVIQAFQGGQNASQKLQTMVVGGLVSKVLSSIRLRPQQQDKGLFDF</sequence>
<dbReference type="GO" id="GO:0012505">
    <property type="term" value="C:endomembrane system"/>
    <property type="evidence" value="ECO:0007669"/>
    <property type="project" value="UniProtKB-ARBA"/>
</dbReference>
<comment type="similarity">
    <text evidence="7 8">Belongs to the SFT2 family.</text>
</comment>
<dbReference type="AlphaFoldDB" id="A0A078AI40"/>
<keyword evidence="10" id="KW-1185">Reference proteome</keyword>
<feature type="transmembrane region" description="Helical" evidence="8">
    <location>
        <begin position="82"/>
        <end position="107"/>
    </location>
</feature>
<dbReference type="GO" id="GO:0016301">
    <property type="term" value="F:kinase activity"/>
    <property type="evidence" value="ECO:0007669"/>
    <property type="project" value="UniProtKB-KW"/>
</dbReference>
<dbReference type="GO" id="GO:0005737">
    <property type="term" value="C:cytoplasm"/>
    <property type="evidence" value="ECO:0007669"/>
    <property type="project" value="UniProtKB-ARBA"/>
</dbReference>
<organism evidence="9 10">
    <name type="scientific">Stylonychia lemnae</name>
    <name type="common">Ciliate</name>
    <dbReference type="NCBI Taxonomy" id="5949"/>
    <lineage>
        <taxon>Eukaryota</taxon>
        <taxon>Sar</taxon>
        <taxon>Alveolata</taxon>
        <taxon>Ciliophora</taxon>
        <taxon>Intramacronucleata</taxon>
        <taxon>Spirotrichea</taxon>
        <taxon>Stichotrichia</taxon>
        <taxon>Sporadotrichida</taxon>
        <taxon>Oxytrichidae</taxon>
        <taxon>Stylonychinae</taxon>
        <taxon>Stylonychia</taxon>
    </lineage>
</organism>
<dbReference type="GO" id="GO:0016192">
    <property type="term" value="P:vesicle-mediated transport"/>
    <property type="evidence" value="ECO:0007669"/>
    <property type="project" value="InterPro"/>
</dbReference>
<dbReference type="PANTHER" id="PTHR23137">
    <property type="entry name" value="VESICLE TRANSPORT PROTEIN-RELATED"/>
    <property type="match status" value="1"/>
</dbReference>
<evidence type="ECO:0000256" key="5">
    <source>
        <dbReference type="ARBA" id="ARBA00022989"/>
    </source>
</evidence>
<dbReference type="OMA" id="GCIFIIA"/>
<protein>
    <recommendedName>
        <fullName evidence="8">Vesicle transport protein</fullName>
    </recommendedName>
</protein>
<evidence type="ECO:0000256" key="1">
    <source>
        <dbReference type="ARBA" id="ARBA00004141"/>
    </source>
</evidence>
<keyword evidence="9" id="KW-0808">Transferase</keyword>
<keyword evidence="5 8" id="KW-1133">Transmembrane helix</keyword>
<feature type="transmembrane region" description="Helical" evidence="8">
    <location>
        <begin position="171"/>
        <end position="190"/>
    </location>
</feature>
<dbReference type="InParanoid" id="A0A078AI40"/>
<comment type="subcellular location">
    <subcellularLocation>
        <location evidence="1 8">Membrane</location>
        <topology evidence="1 8">Multi-pass membrane protein</topology>
    </subcellularLocation>
</comment>
<proteinExistence type="inferred from homology"/>
<keyword evidence="4 8" id="KW-0653">Protein transport</keyword>
<accession>A0A078AI40</accession>
<feature type="transmembrane region" description="Helical" evidence="8">
    <location>
        <begin position="113"/>
        <end position="133"/>
    </location>
</feature>
<keyword evidence="3 8" id="KW-0812">Transmembrane</keyword>
<dbReference type="InterPro" id="IPR007305">
    <property type="entry name" value="Vesicle_transpt_Got1/SFT2"/>
</dbReference>
<dbReference type="Proteomes" id="UP000039865">
    <property type="component" value="Unassembled WGS sequence"/>
</dbReference>
<evidence type="ECO:0000256" key="8">
    <source>
        <dbReference type="RuleBase" id="RU363111"/>
    </source>
</evidence>
<dbReference type="EMBL" id="CCKQ01008997">
    <property type="protein sequence ID" value="CDW80468.1"/>
    <property type="molecule type" value="Genomic_DNA"/>
</dbReference>
<keyword evidence="9" id="KW-0418">Kinase</keyword>